<dbReference type="Gene3D" id="3.40.50.12780">
    <property type="entry name" value="N-terminal domain of ligase-like"/>
    <property type="match status" value="1"/>
</dbReference>
<dbReference type="SUPFAM" id="SSF56801">
    <property type="entry name" value="Acetyl-CoA synthetase-like"/>
    <property type="match status" value="1"/>
</dbReference>
<dbReference type="AlphaFoldDB" id="A0A3Q9BQA6"/>
<keyword evidence="4" id="KW-1185">Reference proteome</keyword>
<dbReference type="EMBL" id="CP034464">
    <property type="protein sequence ID" value="AZP12077.1"/>
    <property type="molecule type" value="Genomic_DNA"/>
</dbReference>
<dbReference type="Pfam" id="PF00501">
    <property type="entry name" value="AMP-binding"/>
    <property type="match status" value="1"/>
</dbReference>
<dbReference type="Pfam" id="PF22818">
    <property type="entry name" value="ApeI-like"/>
    <property type="match status" value="1"/>
</dbReference>
<evidence type="ECO:0000313" key="4">
    <source>
        <dbReference type="Proteomes" id="UP000275663"/>
    </source>
</evidence>
<evidence type="ECO:0000259" key="2">
    <source>
        <dbReference type="Pfam" id="PF22818"/>
    </source>
</evidence>
<accession>A0A3Q9BQA6</accession>
<gene>
    <name evidence="3" type="ORF">EJN92_08745</name>
</gene>
<dbReference type="Gene3D" id="3.30.300.30">
    <property type="match status" value="1"/>
</dbReference>
<dbReference type="InterPro" id="IPR045851">
    <property type="entry name" value="AMP-bd_C_sf"/>
</dbReference>
<sequence length="588" mass="64007">MSDSLLNLVQVLAARPSSSVLGWRHQQAVDAADFLASVARWRNLLSAQAGQNFALYLEDSLEFAAALLGGWHAGKTLWLSADTLTSSCTALALQVDGFLGEFPSEYAPVQPTVEVPFQVTAYPALESDFLALVVHTSGSTGVAQACPKRMSQLASEVATLEAQFGAALGRCAIVATVSHQHIYGLLFKLLWPLCVGRAIHAHSQNFPEALAVLLGHAPCALIASPAHLKRLPAHLDWSAARQNLRAVFSSGGPLSLAAAQHSAALLGQIPREVYGSSETGGIAWRQRDLQSNSEDAAWQALPGVNWRLEPQENLLEVRSSHLLEDGWLRLADRAQACGEQHFLLLGRSDRIVKIEEKRVSLDAIESLLSASSLVAEVRLVAQQLYATQREGLIAFVVLSDAGKSYLAQHGKLAVNRSLLASLSGAVEAVALPRRWRYLEQMPLNAQGKTTQALLLESLSSEAAAPIKADPRPRLPHKRLLERDAKRVALEVIAPADLLYFDGHFSQVAILPGVVQLDWAIHYGREYFALPSCFEAVHALKFQQLIRADTPVTLELIFDVQKNSLNFRYFSALHAHSSGRILFRAADAI</sequence>
<dbReference type="InterPro" id="IPR000873">
    <property type="entry name" value="AMP-dep_synth/lig_dom"/>
</dbReference>
<dbReference type="KEGG" id="upv:EJN92_08745"/>
<name>A0A3Q9BQA6_9BURK</name>
<organism evidence="3 4">
    <name type="scientific">Undibacterium parvum</name>
    <dbReference type="NCBI Taxonomy" id="401471"/>
    <lineage>
        <taxon>Bacteria</taxon>
        <taxon>Pseudomonadati</taxon>
        <taxon>Pseudomonadota</taxon>
        <taxon>Betaproteobacteria</taxon>
        <taxon>Burkholderiales</taxon>
        <taxon>Oxalobacteraceae</taxon>
        <taxon>Undibacterium</taxon>
    </lineage>
</organism>
<proteinExistence type="predicted"/>
<dbReference type="PANTHER" id="PTHR45398">
    <property type="match status" value="1"/>
</dbReference>
<dbReference type="InterPro" id="IPR029069">
    <property type="entry name" value="HotDog_dom_sf"/>
</dbReference>
<feature type="domain" description="AMP-dependent synthetase/ligase" evidence="1">
    <location>
        <begin position="120"/>
        <end position="308"/>
    </location>
</feature>
<reference evidence="3 4" key="1">
    <citation type="journal article" date="2011" name="Int. J. Syst. Evol. Microbiol.">
        <title>Description of Undibacterium oligocarboniphilum sp. nov., isolated from purified water, and Undibacterium pigrum strain CCUG 49012 as the type strain of Undibacterium parvum sp. nov., and emended descriptions of the genus Undibacterium and the species Undibacterium pigrum.</title>
        <authorList>
            <person name="Eder W."/>
            <person name="Wanner G."/>
            <person name="Ludwig W."/>
            <person name="Busse H.J."/>
            <person name="Ziemke-Kageler F."/>
            <person name="Lang E."/>
        </authorList>
    </citation>
    <scope>NUCLEOTIDE SEQUENCE [LARGE SCALE GENOMIC DNA]</scope>
    <source>
        <strain evidence="3 4">DSM 23061</strain>
    </source>
</reference>
<dbReference type="SUPFAM" id="SSF54637">
    <property type="entry name" value="Thioesterase/thiol ester dehydrase-isomerase"/>
    <property type="match status" value="1"/>
</dbReference>
<dbReference type="RefSeq" id="WP_126127459.1">
    <property type="nucleotide sequence ID" value="NZ_CP034464.1"/>
</dbReference>
<evidence type="ECO:0000313" key="3">
    <source>
        <dbReference type="EMBL" id="AZP12077.1"/>
    </source>
</evidence>
<evidence type="ECO:0000259" key="1">
    <source>
        <dbReference type="Pfam" id="PF00501"/>
    </source>
</evidence>
<dbReference type="InterPro" id="IPR054545">
    <property type="entry name" value="ApeI-like"/>
</dbReference>
<dbReference type="OrthoDB" id="9787658at2"/>
<feature type="domain" description="ApeI dehydratase-like" evidence="2">
    <location>
        <begin position="483"/>
        <end position="579"/>
    </location>
</feature>
<dbReference type="Gene3D" id="3.10.129.10">
    <property type="entry name" value="Hotdog Thioesterase"/>
    <property type="match status" value="1"/>
</dbReference>
<dbReference type="InterPro" id="IPR042099">
    <property type="entry name" value="ANL_N_sf"/>
</dbReference>
<dbReference type="PANTHER" id="PTHR45398:SF1">
    <property type="entry name" value="ENZYME, PUTATIVE (JCVI)-RELATED"/>
    <property type="match status" value="1"/>
</dbReference>
<protein>
    <submittedName>
        <fullName evidence="3">AMP-binding protein</fullName>
    </submittedName>
</protein>
<dbReference type="Proteomes" id="UP000275663">
    <property type="component" value="Chromosome"/>
</dbReference>